<dbReference type="EMBL" id="FNFO01000005">
    <property type="protein sequence ID" value="SDL24560.1"/>
    <property type="molecule type" value="Genomic_DNA"/>
</dbReference>
<dbReference type="AlphaFoldDB" id="A0A1G9IH69"/>
<organism evidence="1 2">
    <name type="scientific">Catalinimonas alkaloidigena</name>
    <dbReference type="NCBI Taxonomy" id="1075417"/>
    <lineage>
        <taxon>Bacteria</taxon>
        <taxon>Pseudomonadati</taxon>
        <taxon>Bacteroidota</taxon>
        <taxon>Cytophagia</taxon>
        <taxon>Cytophagales</taxon>
        <taxon>Catalimonadaceae</taxon>
        <taxon>Catalinimonas</taxon>
    </lineage>
</organism>
<accession>A0A1G9IH69</accession>
<name>A0A1G9IH69_9BACT</name>
<protein>
    <submittedName>
        <fullName evidence="1">Uncharacterized protein</fullName>
    </submittedName>
</protein>
<keyword evidence="2" id="KW-1185">Reference proteome</keyword>
<evidence type="ECO:0000313" key="2">
    <source>
        <dbReference type="Proteomes" id="UP000198510"/>
    </source>
</evidence>
<dbReference type="Proteomes" id="UP000198510">
    <property type="component" value="Unassembled WGS sequence"/>
</dbReference>
<gene>
    <name evidence="1" type="ORF">SAMN05421823_1051</name>
</gene>
<proteinExistence type="predicted"/>
<sequence>MNLLHRILGTQKQKKKFKEIKTEGFIYATLVFSHGWNDQSEHLNNRASVILDIVPNENDIESKLNYWNKLYYDNITRHFSIGEEQLDSISTIINITKDKFRELYKYWPKALSEEQYDQIFDRLNLKFVQFKPLQEQHKGKYVIKVNESFWKIKTHNSTLLNDIMNTYEAELKDFELIHNTYESAMNYGIIIVDRLCNQRDPNNPYYYEQRIKDQLRKFKNLPIFNYNIIDKKEELVIGEYNRIIKDKEFELKIMKETIEVLKIKPFEILKIMTMPNNGQHTAQAPHASRTVVRY</sequence>
<reference evidence="1 2" key="1">
    <citation type="submission" date="2016-10" db="EMBL/GenBank/DDBJ databases">
        <authorList>
            <person name="de Groot N.N."/>
        </authorList>
    </citation>
    <scope>NUCLEOTIDE SEQUENCE [LARGE SCALE GENOMIC DNA]</scope>
    <source>
        <strain evidence="1 2">DSM 25186</strain>
    </source>
</reference>
<evidence type="ECO:0000313" key="1">
    <source>
        <dbReference type="EMBL" id="SDL24560.1"/>
    </source>
</evidence>